<proteinExistence type="predicted"/>
<accession>A0A5E4C3P6</accession>
<comment type="caution">
    <text evidence="1">The sequence shown here is derived from an EMBL/GenBank/DDBJ whole genome shotgun (WGS) entry which is preliminary data.</text>
</comment>
<feature type="non-terminal residue" evidence="1">
    <location>
        <position position="1"/>
    </location>
</feature>
<evidence type="ECO:0000313" key="1">
    <source>
        <dbReference type="EMBL" id="VTJ75900.1"/>
    </source>
</evidence>
<organism evidence="1 2">
    <name type="scientific">Marmota monax</name>
    <name type="common">Woodchuck</name>
    <dbReference type="NCBI Taxonomy" id="9995"/>
    <lineage>
        <taxon>Eukaryota</taxon>
        <taxon>Metazoa</taxon>
        <taxon>Chordata</taxon>
        <taxon>Craniata</taxon>
        <taxon>Vertebrata</taxon>
        <taxon>Euteleostomi</taxon>
        <taxon>Mammalia</taxon>
        <taxon>Eutheria</taxon>
        <taxon>Euarchontoglires</taxon>
        <taxon>Glires</taxon>
        <taxon>Rodentia</taxon>
        <taxon>Sciuromorpha</taxon>
        <taxon>Sciuridae</taxon>
        <taxon>Xerinae</taxon>
        <taxon>Marmotini</taxon>
        <taxon>Marmota</taxon>
    </lineage>
</organism>
<reference evidence="1" key="1">
    <citation type="submission" date="2019-04" db="EMBL/GenBank/DDBJ databases">
        <authorList>
            <person name="Alioto T."/>
            <person name="Alioto T."/>
        </authorList>
    </citation>
    <scope>NUCLEOTIDE SEQUENCE [LARGE SCALE GENOMIC DNA]</scope>
</reference>
<gene>
    <name evidence="1" type="ORF">MONAX_5E040621</name>
</gene>
<dbReference type="Proteomes" id="UP000335636">
    <property type="component" value="Unassembled WGS sequence"/>
</dbReference>
<dbReference type="AlphaFoldDB" id="A0A5E4C3P6"/>
<sequence length="50" mass="5220">AASARLQLFSVGVCKCLQHVFIIGNKQESGTPLVHSGTTDTVEAAGHDPQ</sequence>
<protein>
    <submittedName>
        <fullName evidence="1">Uncharacterized protein</fullName>
    </submittedName>
</protein>
<feature type="non-terminal residue" evidence="1">
    <location>
        <position position="50"/>
    </location>
</feature>
<keyword evidence="2" id="KW-1185">Reference proteome</keyword>
<dbReference type="EMBL" id="CABDUW010000833">
    <property type="protein sequence ID" value="VTJ75900.1"/>
    <property type="molecule type" value="Genomic_DNA"/>
</dbReference>
<name>A0A5E4C3P6_MARMO</name>
<evidence type="ECO:0000313" key="2">
    <source>
        <dbReference type="Proteomes" id="UP000335636"/>
    </source>
</evidence>